<dbReference type="PANTHER" id="PTHR30469:SF33">
    <property type="entry name" value="SLR1207 PROTEIN"/>
    <property type="match status" value="1"/>
</dbReference>
<gene>
    <name evidence="4" type="ORF">RFV38_12545</name>
</gene>
<organism evidence="4 5">
    <name type="scientific">Candidatus Cetobacterium colombiensis</name>
    <dbReference type="NCBI Taxonomy" id="3073100"/>
    <lineage>
        <taxon>Bacteria</taxon>
        <taxon>Fusobacteriati</taxon>
        <taxon>Fusobacteriota</taxon>
        <taxon>Fusobacteriia</taxon>
        <taxon>Fusobacteriales</taxon>
        <taxon>Fusobacteriaceae</taxon>
        <taxon>Cetobacterium</taxon>
    </lineage>
</organism>
<dbReference type="PROSITE" id="PS51257">
    <property type="entry name" value="PROKAR_LIPOPROTEIN"/>
    <property type="match status" value="1"/>
</dbReference>
<keyword evidence="5" id="KW-1185">Reference proteome</keyword>
<dbReference type="Gene3D" id="2.40.50.100">
    <property type="match status" value="1"/>
</dbReference>
<protein>
    <submittedName>
        <fullName evidence="4">Efflux RND transporter periplasmic adaptor subunit</fullName>
    </submittedName>
</protein>
<feature type="domain" description="YknX-like C-terminal permuted SH3-like" evidence="3">
    <location>
        <begin position="270"/>
        <end position="338"/>
    </location>
</feature>
<dbReference type="NCBIfam" id="TIGR01730">
    <property type="entry name" value="RND_mfp"/>
    <property type="match status" value="1"/>
</dbReference>
<dbReference type="InterPro" id="IPR006143">
    <property type="entry name" value="RND_pump_MFP"/>
</dbReference>
<dbReference type="Gene3D" id="2.40.420.20">
    <property type="match status" value="1"/>
</dbReference>
<feature type="domain" description="CusB-like beta-barrel" evidence="2">
    <location>
        <begin position="192"/>
        <end position="262"/>
    </location>
</feature>
<dbReference type="InterPro" id="IPR058792">
    <property type="entry name" value="Beta-barrel_RND_2"/>
</dbReference>
<sequence length="343" mass="37639">MKKGLFILSTAAILMTACGKKEEVVVVKPKKPVVASQVVKEQVADVYTTDGAIVPKEKVNHTLDTQGTVSTVLKKNGDSVKKGEVIVKFTDAKVESNFEAAKANLQSTKNNFEKFNKLFEKQMVSQLEFLNYRDAYTNALADYTSKKSNYDKLTRKSELTGVVGNLNLKSGNVVDANTPVFTVVDESMMEITVDFPGYWLSSVHEGAPVTLTVSDLGGKKFDGKIKSINPIADAETKKFPVKISIDNKTKELKDGMYTKVVIPTEKRDGIVVPQQAVFIRDLLSYVYKIENGKVKRIQVTTGATVKPNIEVISDELKPGDLVVSDGIFGLSDGDEVTINNETK</sequence>
<dbReference type="Gene3D" id="2.40.30.170">
    <property type="match status" value="1"/>
</dbReference>
<evidence type="ECO:0000259" key="3">
    <source>
        <dbReference type="Pfam" id="PF25989"/>
    </source>
</evidence>
<dbReference type="Pfam" id="PF25989">
    <property type="entry name" value="YknX_C"/>
    <property type="match status" value="1"/>
</dbReference>
<dbReference type="SUPFAM" id="SSF111369">
    <property type="entry name" value="HlyD-like secretion proteins"/>
    <property type="match status" value="1"/>
</dbReference>
<comment type="similarity">
    <text evidence="1">Belongs to the membrane fusion protein (MFP) (TC 8.A.1) family.</text>
</comment>
<evidence type="ECO:0000259" key="2">
    <source>
        <dbReference type="Pfam" id="PF25954"/>
    </source>
</evidence>
<dbReference type="RefSeq" id="WP_320314655.1">
    <property type="nucleotide sequence ID" value="NZ_JAVIKH010000029.1"/>
</dbReference>
<name>A0ABU4WF36_9FUSO</name>
<evidence type="ECO:0000256" key="1">
    <source>
        <dbReference type="ARBA" id="ARBA00009477"/>
    </source>
</evidence>
<dbReference type="Proteomes" id="UP001279681">
    <property type="component" value="Unassembled WGS sequence"/>
</dbReference>
<dbReference type="EMBL" id="JAVIKH010000029">
    <property type="protein sequence ID" value="MDX8337314.1"/>
    <property type="molecule type" value="Genomic_DNA"/>
</dbReference>
<dbReference type="InterPro" id="IPR058637">
    <property type="entry name" value="YknX-like_C"/>
</dbReference>
<proteinExistence type="inferred from homology"/>
<evidence type="ECO:0000313" key="5">
    <source>
        <dbReference type="Proteomes" id="UP001279681"/>
    </source>
</evidence>
<comment type="caution">
    <text evidence="4">The sequence shown here is derived from an EMBL/GenBank/DDBJ whole genome shotgun (WGS) entry which is preliminary data.</text>
</comment>
<dbReference type="Pfam" id="PF25954">
    <property type="entry name" value="Beta-barrel_RND_2"/>
    <property type="match status" value="1"/>
</dbReference>
<evidence type="ECO:0000313" key="4">
    <source>
        <dbReference type="EMBL" id="MDX8337314.1"/>
    </source>
</evidence>
<reference evidence="5" key="1">
    <citation type="submission" date="2023-07" db="EMBL/GenBank/DDBJ databases">
        <authorList>
            <person name="Colorado M.A."/>
            <person name="Villamil L.M."/>
            <person name="Melo J.F."/>
            <person name="Rodriguez J.A."/>
            <person name="Ruiz R.Y."/>
        </authorList>
    </citation>
    <scope>NUCLEOTIDE SEQUENCE [LARGE SCALE GENOMIC DNA]</scope>
    <source>
        <strain evidence="5">C33</strain>
    </source>
</reference>
<dbReference type="PANTHER" id="PTHR30469">
    <property type="entry name" value="MULTIDRUG RESISTANCE PROTEIN MDTA"/>
    <property type="match status" value="1"/>
</dbReference>
<dbReference type="Gene3D" id="1.10.287.470">
    <property type="entry name" value="Helix hairpin bin"/>
    <property type="match status" value="1"/>
</dbReference>
<accession>A0ABU4WF36</accession>